<dbReference type="RefSeq" id="WP_003961450.1">
    <property type="nucleotide sequence ID" value="NZ_CM000913.1"/>
</dbReference>
<sequence length="378" mass="38866">MDRATRPAPPAPPQVRTVTGPLPGHAVTGPVLAHEHLALDLDRTGEGAAVLDARHAPAVAAELAGLREEYGLGLVVEPTCRGMGRDPAALRRISRASGVAVVAATGWYYEPFHTPEVNGAGVEELADVLIREITTGITTGAAAGITTGAAAGAVPAAAGTGAGPVLPGIIGEVGSHGETPSEPETRVLRAAARAALATGLAVATHAHLGRGGPAQLALLTREGLPPDRVSIGHQDLLDSPAVHRELAATGAYVAFDTVGKEDYGSDTTRLRLLLALLEAGHADRALLSGDISRHRYLWSEGGQGYGHLFRVFLPRLRAAGADDALIDLLTRRNPLRLLTGADPGPARPAPVPPPSPSPSPPPAPPRPPLQDPSPKDAR</sequence>
<keyword evidence="1 3" id="KW-0479">Metal-binding</keyword>
<evidence type="ECO:0000256" key="3">
    <source>
        <dbReference type="PIRSR" id="PIRSR601559-52"/>
    </source>
</evidence>
<comment type="cofactor">
    <cofactor evidence="3">
        <name>a divalent metal cation</name>
        <dbReference type="ChEBI" id="CHEBI:60240"/>
    </cofactor>
    <text evidence="3">Binds 2 divalent metal cations per subunit.</text>
</comment>
<reference evidence="6 7" key="1">
    <citation type="journal article" date="2010" name="Genome Biol. Evol.">
        <title>The sequence of a 1.8-mb bacterial linear plasmid reveals a rich evolutionary reservoir of secondary metabolic pathways.</title>
        <authorList>
            <person name="Medema M.H."/>
            <person name="Trefzer A."/>
            <person name="Kovalchuk A."/>
            <person name="van den Berg M."/>
            <person name="Mueller U."/>
            <person name="Heijne W."/>
            <person name="Wu L."/>
            <person name="Alam M.T."/>
            <person name="Ronning C.M."/>
            <person name="Nierman W.C."/>
            <person name="Bovenberg R.A.L."/>
            <person name="Breitling R."/>
            <person name="Takano E."/>
        </authorList>
    </citation>
    <scope>NUCLEOTIDE SEQUENCE [LARGE SCALE GENOMIC DNA]</scope>
    <source>
        <strain evidence="7">ATCC 27064 / DSM 738 / JCM 4710 / NBRC 13307 / NCIMB 12785 / NRRL 3585 / VKM Ac-602</strain>
    </source>
</reference>
<evidence type="ECO:0000256" key="1">
    <source>
        <dbReference type="ARBA" id="ARBA00022723"/>
    </source>
</evidence>
<dbReference type="PROSITE" id="PS51347">
    <property type="entry name" value="PHOSPHOTRIESTERASE_2"/>
    <property type="match status" value="1"/>
</dbReference>
<feature type="region of interest" description="Disordered" evidence="5">
    <location>
        <begin position="337"/>
        <end position="378"/>
    </location>
</feature>
<dbReference type="EMBL" id="CM000913">
    <property type="protein sequence ID" value="EFG08594.1"/>
    <property type="molecule type" value="Genomic_DNA"/>
</dbReference>
<organism evidence="6 7">
    <name type="scientific">Streptomyces clavuligerus</name>
    <dbReference type="NCBI Taxonomy" id="1901"/>
    <lineage>
        <taxon>Bacteria</taxon>
        <taxon>Bacillati</taxon>
        <taxon>Actinomycetota</taxon>
        <taxon>Actinomycetes</taxon>
        <taxon>Kitasatosporales</taxon>
        <taxon>Streptomycetaceae</taxon>
        <taxon>Streptomyces</taxon>
    </lineage>
</organism>
<keyword evidence="2" id="KW-0378">Hydrolase</keyword>
<dbReference type="eggNOG" id="COG1735">
    <property type="taxonomic scope" value="Bacteria"/>
</dbReference>
<evidence type="ECO:0000256" key="2">
    <source>
        <dbReference type="ARBA" id="ARBA00022801"/>
    </source>
</evidence>
<dbReference type="PANTHER" id="PTHR10819:SF3">
    <property type="entry name" value="PHOSPHOTRIESTERASE-RELATED PROTEIN"/>
    <property type="match status" value="1"/>
</dbReference>
<comment type="similarity">
    <text evidence="4">Belongs to the metallo-dependent hydrolases superfamily. Phosphotriesterase family.</text>
</comment>
<feature type="binding site" evidence="3">
    <location>
        <position position="290"/>
    </location>
    <ligand>
        <name>a divalent metal cation</name>
        <dbReference type="ChEBI" id="CHEBI:60240"/>
        <label>1</label>
    </ligand>
</feature>
<gene>
    <name evidence="6" type="ORF">SCLAV_3522</name>
</gene>
<feature type="binding site" evidence="3">
    <location>
        <position position="205"/>
    </location>
    <ligand>
        <name>a divalent metal cation</name>
        <dbReference type="ChEBI" id="CHEBI:60240"/>
        <label>2</label>
    </ligand>
</feature>
<dbReference type="GeneID" id="93729973"/>
<evidence type="ECO:0000313" key="7">
    <source>
        <dbReference type="Proteomes" id="UP000002357"/>
    </source>
</evidence>
<feature type="binding site" evidence="3">
    <location>
        <position position="172"/>
    </location>
    <ligand>
        <name>a divalent metal cation</name>
        <dbReference type="ChEBI" id="CHEBI:60240"/>
        <label>2</label>
    </ligand>
</feature>
<evidence type="ECO:0000313" key="6">
    <source>
        <dbReference type="EMBL" id="EFG08594.1"/>
    </source>
</evidence>
<protein>
    <submittedName>
        <fullName evidence="6">Putative phosphotriesterase</fullName>
    </submittedName>
</protein>
<feature type="compositionally biased region" description="Pro residues" evidence="5">
    <location>
        <begin position="345"/>
        <end position="371"/>
    </location>
</feature>
<comment type="caution">
    <text evidence="4">Lacks conserved residue(s) required for the propagation of feature annotation.</text>
</comment>
<feature type="binding site" evidence="3">
    <location>
        <position position="34"/>
    </location>
    <ligand>
        <name>a divalent metal cation</name>
        <dbReference type="ChEBI" id="CHEBI:60240"/>
        <label>1</label>
    </ligand>
</feature>
<dbReference type="AlphaFoldDB" id="E2Q189"/>
<dbReference type="InterPro" id="IPR001559">
    <property type="entry name" value="Phosphotriesterase"/>
</dbReference>
<dbReference type="Gene3D" id="3.20.20.140">
    <property type="entry name" value="Metal-dependent hydrolases"/>
    <property type="match status" value="1"/>
</dbReference>
<keyword evidence="7" id="KW-1185">Reference proteome</keyword>
<feature type="binding site" evidence="3">
    <location>
        <position position="172"/>
    </location>
    <ligand>
        <name>a divalent metal cation</name>
        <dbReference type="ChEBI" id="CHEBI:60240"/>
        <label>1</label>
    </ligand>
</feature>
<dbReference type="OrthoDB" id="9795018at2"/>
<dbReference type="PIRSF" id="PIRSF016839">
    <property type="entry name" value="PhP"/>
    <property type="match status" value="1"/>
</dbReference>
<dbReference type="KEGG" id="sclf:BB341_11080"/>
<feature type="region of interest" description="Disordered" evidence="5">
    <location>
        <begin position="1"/>
        <end position="27"/>
    </location>
</feature>
<dbReference type="GO" id="GO:0016787">
    <property type="term" value="F:hydrolase activity"/>
    <property type="evidence" value="ECO:0007669"/>
    <property type="project" value="UniProtKB-KW"/>
</dbReference>
<evidence type="ECO:0000256" key="5">
    <source>
        <dbReference type="SAM" id="MobiDB-lite"/>
    </source>
</evidence>
<proteinExistence type="inferred from homology"/>
<feature type="binding site" evidence="3">
    <location>
        <position position="36"/>
    </location>
    <ligand>
        <name>a divalent metal cation</name>
        <dbReference type="ChEBI" id="CHEBI:60240"/>
        <label>1</label>
    </ligand>
</feature>
<evidence type="ECO:0000256" key="4">
    <source>
        <dbReference type="PROSITE-ProRule" id="PRU00679"/>
    </source>
</evidence>
<dbReference type="PANTHER" id="PTHR10819">
    <property type="entry name" value="PHOSPHOTRIESTERASE-RELATED"/>
    <property type="match status" value="1"/>
</dbReference>
<dbReference type="SUPFAM" id="SSF51556">
    <property type="entry name" value="Metallo-dependent hydrolases"/>
    <property type="match status" value="1"/>
</dbReference>
<name>E2Q189_STRCL</name>
<dbReference type="GO" id="GO:0008270">
    <property type="term" value="F:zinc ion binding"/>
    <property type="evidence" value="ECO:0007669"/>
    <property type="project" value="InterPro"/>
</dbReference>
<dbReference type="InterPro" id="IPR032466">
    <property type="entry name" value="Metal_Hydrolase"/>
</dbReference>
<dbReference type="STRING" id="1901.BB341_11080"/>
<dbReference type="Proteomes" id="UP000002357">
    <property type="component" value="Chromosome"/>
</dbReference>
<accession>E2Q189</accession>
<dbReference type="Pfam" id="PF02126">
    <property type="entry name" value="PTE"/>
    <property type="match status" value="2"/>
</dbReference>
<feature type="binding site" evidence="3">
    <location>
        <position position="233"/>
    </location>
    <ligand>
        <name>a divalent metal cation</name>
        <dbReference type="ChEBI" id="CHEBI:60240"/>
        <label>2</label>
    </ligand>
</feature>